<dbReference type="FunFam" id="2.40.10.10:FF:000003">
    <property type="entry name" value="Transmembrane serine protease 3"/>
    <property type="match status" value="1"/>
</dbReference>
<dbReference type="SUPFAM" id="SSF50494">
    <property type="entry name" value="Trypsin-like serine proteases"/>
    <property type="match status" value="1"/>
</dbReference>
<keyword evidence="1 6" id="KW-0645">Protease</keyword>
<dbReference type="PROSITE" id="PS00134">
    <property type="entry name" value="TRYPSIN_HIS"/>
    <property type="match status" value="1"/>
</dbReference>
<evidence type="ECO:0000256" key="7">
    <source>
        <dbReference type="SAM" id="MobiDB-lite"/>
    </source>
</evidence>
<feature type="compositionally biased region" description="Basic and acidic residues" evidence="7">
    <location>
        <begin position="57"/>
        <end position="71"/>
    </location>
</feature>
<dbReference type="SMART" id="SM00020">
    <property type="entry name" value="Tryp_SPc"/>
    <property type="match status" value="1"/>
</dbReference>
<dbReference type="GeneID" id="105913325"/>
<keyword evidence="2 6" id="KW-0378">Hydrolase</keyword>
<dbReference type="OrthoDB" id="6380398at2759"/>
<feature type="compositionally biased region" description="Polar residues" evidence="7">
    <location>
        <begin position="47"/>
        <end position="56"/>
    </location>
</feature>
<feature type="region of interest" description="Disordered" evidence="7">
    <location>
        <begin position="1"/>
        <end position="24"/>
    </location>
</feature>
<dbReference type="InterPro" id="IPR009003">
    <property type="entry name" value="Peptidase_S1_PA"/>
</dbReference>
<dbReference type="RefSeq" id="XP_031414433.1">
    <property type="nucleotide sequence ID" value="XM_031558573.1"/>
</dbReference>
<evidence type="ECO:0000256" key="2">
    <source>
        <dbReference type="ARBA" id="ARBA00022801"/>
    </source>
</evidence>
<keyword evidence="4" id="KW-1015">Disulfide bond</keyword>
<evidence type="ECO:0000256" key="4">
    <source>
        <dbReference type="ARBA" id="ARBA00023157"/>
    </source>
</evidence>
<dbReference type="CDD" id="cd00190">
    <property type="entry name" value="Tryp_SPc"/>
    <property type="match status" value="1"/>
</dbReference>
<dbReference type="Pfam" id="PF00089">
    <property type="entry name" value="Trypsin"/>
    <property type="match status" value="1"/>
</dbReference>
<dbReference type="KEGG" id="char:105913325"/>
<dbReference type="Gene3D" id="2.40.10.10">
    <property type="entry name" value="Trypsin-like serine proteases"/>
    <property type="match status" value="2"/>
</dbReference>
<dbReference type="GO" id="GO:0004252">
    <property type="term" value="F:serine-type endopeptidase activity"/>
    <property type="evidence" value="ECO:0007669"/>
    <property type="project" value="InterPro"/>
</dbReference>
<dbReference type="PROSITE" id="PS00135">
    <property type="entry name" value="TRYPSIN_SER"/>
    <property type="match status" value="1"/>
</dbReference>
<evidence type="ECO:0000259" key="8">
    <source>
        <dbReference type="PROSITE" id="PS50240"/>
    </source>
</evidence>
<organism evidence="9 10">
    <name type="scientific">Clupea harengus</name>
    <name type="common">Atlantic herring</name>
    <dbReference type="NCBI Taxonomy" id="7950"/>
    <lineage>
        <taxon>Eukaryota</taxon>
        <taxon>Metazoa</taxon>
        <taxon>Chordata</taxon>
        <taxon>Craniata</taxon>
        <taxon>Vertebrata</taxon>
        <taxon>Euteleostomi</taxon>
        <taxon>Actinopterygii</taxon>
        <taxon>Neopterygii</taxon>
        <taxon>Teleostei</taxon>
        <taxon>Clupei</taxon>
        <taxon>Clupeiformes</taxon>
        <taxon>Clupeoidei</taxon>
        <taxon>Clupeidae</taxon>
        <taxon>Clupea</taxon>
    </lineage>
</organism>
<dbReference type="InterPro" id="IPR001254">
    <property type="entry name" value="Trypsin_dom"/>
</dbReference>
<evidence type="ECO:0000313" key="10">
    <source>
        <dbReference type="RefSeq" id="XP_031414433.1"/>
    </source>
</evidence>
<keyword evidence="5" id="KW-0325">Glycoprotein</keyword>
<evidence type="ECO:0000256" key="6">
    <source>
        <dbReference type="RuleBase" id="RU363034"/>
    </source>
</evidence>
<dbReference type="InterPro" id="IPR033116">
    <property type="entry name" value="TRYPSIN_SER"/>
</dbReference>
<dbReference type="GO" id="GO:0006508">
    <property type="term" value="P:proteolysis"/>
    <property type="evidence" value="ECO:0007669"/>
    <property type="project" value="UniProtKB-KW"/>
</dbReference>
<keyword evidence="9" id="KW-1185">Reference proteome</keyword>
<dbReference type="InterPro" id="IPR001314">
    <property type="entry name" value="Peptidase_S1A"/>
</dbReference>
<dbReference type="PROSITE" id="PS50240">
    <property type="entry name" value="TRYPSIN_DOM"/>
    <property type="match status" value="1"/>
</dbReference>
<feature type="domain" description="Peptidase S1" evidence="8">
    <location>
        <begin position="164"/>
        <end position="396"/>
    </location>
</feature>
<feature type="region of interest" description="Disordered" evidence="7">
    <location>
        <begin position="47"/>
        <end position="91"/>
    </location>
</feature>
<keyword evidence="3 6" id="KW-0720">Serine protease</keyword>
<evidence type="ECO:0000313" key="9">
    <source>
        <dbReference type="Proteomes" id="UP000515152"/>
    </source>
</evidence>
<name>A0A6P8EEN3_CLUHA</name>
<dbReference type="InterPro" id="IPR043504">
    <property type="entry name" value="Peptidase_S1_PA_chymotrypsin"/>
</dbReference>
<evidence type="ECO:0000256" key="1">
    <source>
        <dbReference type="ARBA" id="ARBA00022670"/>
    </source>
</evidence>
<dbReference type="PRINTS" id="PR00722">
    <property type="entry name" value="CHYMOTRYPSIN"/>
</dbReference>
<evidence type="ECO:0000256" key="3">
    <source>
        <dbReference type="ARBA" id="ARBA00022825"/>
    </source>
</evidence>
<feature type="compositionally biased region" description="Pro residues" evidence="7">
    <location>
        <begin position="72"/>
        <end position="88"/>
    </location>
</feature>
<protein>
    <submittedName>
        <fullName evidence="10">Transmembrane protease serine 3-like</fullName>
    </submittedName>
</protein>
<dbReference type="PANTHER" id="PTHR24252:SF27">
    <property type="entry name" value="TRANSMEMBRANE PROTEASE SERINE 3-LIKE"/>
    <property type="match status" value="1"/>
</dbReference>
<dbReference type="AlphaFoldDB" id="A0A6P8EEN3"/>
<dbReference type="InterPro" id="IPR018114">
    <property type="entry name" value="TRYPSIN_HIS"/>
</dbReference>
<dbReference type="PANTHER" id="PTHR24252">
    <property type="entry name" value="ACROSIN-RELATED"/>
    <property type="match status" value="1"/>
</dbReference>
<reference evidence="10" key="1">
    <citation type="submission" date="2025-08" db="UniProtKB">
        <authorList>
            <consortium name="RefSeq"/>
        </authorList>
    </citation>
    <scope>IDENTIFICATION</scope>
</reference>
<proteinExistence type="predicted"/>
<evidence type="ECO:0000256" key="5">
    <source>
        <dbReference type="ARBA" id="ARBA00023180"/>
    </source>
</evidence>
<gene>
    <name evidence="10" type="primary">LOC105913325</name>
</gene>
<sequence>MRSCSSAVTPQVEGGVEQQEDEETLEVLSVTEEDELPTVVTPSTFIVSSLSSQTSGRPRDLWNTDTQDPHVPEPLPSPVPPSNPPASPGMPITKSVDLEDRSLFSVLQSSVDLEDRSLFSVLQSSVLLEDRSLFCVLLSVVLEDRSLFCVPQKCGSRPKLGLRVVGGNVSRGGQIPWQVSLHYQNQHICGGSIITHTWILTAAHCVYGFSDVTQWTVFAGVVDQPLASMGSLSVRKILPHARYRPSSLDYDIALLQLSQPISFNGLVEPVCLPNSGEEFQEGQMCWISGWGATEDGGETSVQLHSARVPLISSAECNEPQVHQGSISPWMICAGYLEGGTDTCQGDSGGPLACEGGSSAWKLAGVTSWGRGCAIRNKPGVYTRISAALPWVHQQLEVLQ</sequence>
<accession>A0A6P8EEN3</accession>
<dbReference type="Proteomes" id="UP000515152">
    <property type="component" value="Chromosome 21"/>
</dbReference>